<dbReference type="OrthoDB" id="9760225at2"/>
<comment type="function">
    <text evidence="4">Together with LptE, is involved in the assembly of lipopolysaccharide (LPS) at the surface of the outer membrane.</text>
</comment>
<proteinExistence type="inferred from homology"/>
<feature type="domain" description="LptD C-terminal" evidence="6">
    <location>
        <begin position="313"/>
        <end position="698"/>
    </location>
</feature>
<dbReference type="Pfam" id="PF03968">
    <property type="entry name" value="LptD_N"/>
    <property type="match status" value="1"/>
</dbReference>
<keyword evidence="8" id="KW-1185">Reference proteome</keyword>
<dbReference type="InterPro" id="IPR050218">
    <property type="entry name" value="LptD"/>
</dbReference>
<reference evidence="7 8" key="1">
    <citation type="submission" date="2016-10" db="EMBL/GenBank/DDBJ databases">
        <authorList>
            <person name="Varghese N."/>
            <person name="Submissions S."/>
        </authorList>
    </citation>
    <scope>NUCLEOTIDE SEQUENCE [LARGE SCALE GENOMIC DNA]</scope>
    <source>
        <strain evidence="7 8">DSM 1361</strain>
    </source>
</reference>
<dbReference type="Pfam" id="PF04453">
    <property type="entry name" value="LptD"/>
    <property type="match status" value="1"/>
</dbReference>
<dbReference type="GO" id="GO:0009279">
    <property type="term" value="C:cell outer membrane"/>
    <property type="evidence" value="ECO:0007669"/>
    <property type="project" value="UniProtKB-SubCell"/>
</dbReference>
<comment type="caution">
    <text evidence="4">Lacks conserved residue(s) required for the propagation of feature annotation.</text>
</comment>
<evidence type="ECO:0000259" key="5">
    <source>
        <dbReference type="Pfam" id="PF03968"/>
    </source>
</evidence>
<dbReference type="AlphaFoldDB" id="A0A662ZKU2"/>
<accession>A0A662ZKU2</accession>
<dbReference type="GO" id="GO:0015920">
    <property type="term" value="P:lipopolysaccharide transport"/>
    <property type="evidence" value="ECO:0007669"/>
    <property type="project" value="InterPro"/>
</dbReference>
<organism evidence="7 8">
    <name type="scientific">Ruminobacter amylophilus</name>
    <dbReference type="NCBI Taxonomy" id="867"/>
    <lineage>
        <taxon>Bacteria</taxon>
        <taxon>Pseudomonadati</taxon>
        <taxon>Pseudomonadota</taxon>
        <taxon>Gammaproteobacteria</taxon>
        <taxon>Aeromonadales</taxon>
        <taxon>Succinivibrionaceae</taxon>
        <taxon>Ruminobacter</taxon>
    </lineage>
</organism>
<dbReference type="Proteomes" id="UP000243745">
    <property type="component" value="Unassembled WGS sequence"/>
</dbReference>
<dbReference type="RefSeq" id="WP_143066512.1">
    <property type="nucleotide sequence ID" value="NZ_FOXF01000049.1"/>
</dbReference>
<evidence type="ECO:0000313" key="8">
    <source>
        <dbReference type="Proteomes" id="UP000243745"/>
    </source>
</evidence>
<dbReference type="PANTHER" id="PTHR30189">
    <property type="entry name" value="LPS-ASSEMBLY PROTEIN"/>
    <property type="match status" value="1"/>
</dbReference>
<dbReference type="EMBL" id="FOXF01000049">
    <property type="protein sequence ID" value="SFP65249.1"/>
    <property type="molecule type" value="Genomic_DNA"/>
</dbReference>
<sequence length="789" mass="91336" precursor="true">MLNHLKKLSLCISSVLVCAPAVADNAPLMQITEYDERCYGYVPEYVAPDTTVDIQKVPISITADSMESNIKNNIKYDGDVEIIQGNKRLKADKTTFNQHTQEMTASGNILYEDGQITVSSDTTLYTNLATNSTELHNATYMINGSVIRGSTEKAVLNNENKTISLYDASVTTCPKHQPSWVLNSSEVNIDQNEVFGEAYHTVFRFHDVPVLYLPYFNFPIKNERKSGLLYPNIEYTSSDGGMLTLPIYWNIAPNYDFTYSPKIITRRGLLNTGEFRYMPFRNTYGSVYGQYISHDRHYKNDGDTGINHQTFDERWIYYINHETYFSDKDYGFLINFTRVRSNDYNYVNDFDPKVPTLIDNQLVQSGKLYVDKNNFDANLLVQKYQLLVPNEYIVNLPFKLVPRVEMNYHDTIGSHLAYRSGFEYSRFRVEELKEQSYKGDRYHFQPEIELPILNKNGIDVRAIGRGFLTHYEQDIPSTLYSGYVTHGFTPGLINEKVNRYLYNGEIYSKATFVNNTLSFKQTLEPEIQYMYIPYRNQDHIGIYDSTDRVYDYYSLFGYRKYAGLDRIADTNRISYGITYRMYDNELKERLRFNIGQGYDFHSQKVKFYPNETSTTYPRTPIATGINLNFLDYVSANGNLVYNTEKGETSSWNSQLNGMYEEFKVQLSYRYLRDGNQTMNGEISDLKQLGGAFNFPITDDIKGVAAMYYDLERSRNIDQKLALKYESCCYSIGFQIERFNKPDNYTLTAKNETKYGVFFELKGLTDSNMNASFSPETKLIPYNNAVNLNK</sequence>
<keyword evidence="2 4" id="KW-0472">Membrane</keyword>
<comment type="subcellular location">
    <subcellularLocation>
        <location evidence="4">Cell outer membrane</location>
    </subcellularLocation>
</comment>
<evidence type="ECO:0000259" key="6">
    <source>
        <dbReference type="Pfam" id="PF04453"/>
    </source>
</evidence>
<comment type="similarity">
    <text evidence="4">Belongs to the LptD family.</text>
</comment>
<evidence type="ECO:0000313" key="7">
    <source>
        <dbReference type="EMBL" id="SFP65249.1"/>
    </source>
</evidence>
<gene>
    <name evidence="4" type="primary">lptD</name>
    <name evidence="7" type="ORF">SAMN02910344_01972</name>
</gene>
<protein>
    <recommendedName>
        <fullName evidence="4">LPS-assembly protein LptD</fullName>
    </recommendedName>
</protein>
<evidence type="ECO:0000256" key="2">
    <source>
        <dbReference type="ARBA" id="ARBA00023136"/>
    </source>
</evidence>
<dbReference type="InterPro" id="IPR007543">
    <property type="entry name" value="LptD_C"/>
</dbReference>
<dbReference type="HAMAP" id="MF_01411">
    <property type="entry name" value="LPS_assembly_LptD"/>
    <property type="match status" value="1"/>
</dbReference>
<keyword evidence="1 4" id="KW-0732">Signal</keyword>
<keyword evidence="3 4" id="KW-0998">Cell outer membrane</keyword>
<dbReference type="InterPro" id="IPR020889">
    <property type="entry name" value="LipoPS_assembly_LptD"/>
</dbReference>
<feature type="chain" id="PRO_5029069736" description="LPS-assembly protein LptD" evidence="4">
    <location>
        <begin position="24"/>
        <end position="789"/>
    </location>
</feature>
<feature type="signal peptide" evidence="4">
    <location>
        <begin position="1"/>
        <end position="23"/>
    </location>
</feature>
<name>A0A662ZKU2_9GAMM</name>
<evidence type="ECO:0000256" key="4">
    <source>
        <dbReference type="HAMAP-Rule" id="MF_01411"/>
    </source>
</evidence>
<feature type="domain" description="Organic solvent tolerance-like N-terminal" evidence="5">
    <location>
        <begin position="61"/>
        <end position="193"/>
    </location>
</feature>
<dbReference type="Gene3D" id="2.60.450.10">
    <property type="entry name" value="Lipopolysaccharide (LPS) transport protein A like domain"/>
    <property type="match status" value="1"/>
</dbReference>
<comment type="subunit">
    <text evidence="4">Component of the lipopolysaccharide transport and assembly complex. Interacts with LptE and LptA.</text>
</comment>
<dbReference type="PANTHER" id="PTHR30189:SF1">
    <property type="entry name" value="LPS-ASSEMBLY PROTEIN LPTD"/>
    <property type="match status" value="1"/>
</dbReference>
<dbReference type="InterPro" id="IPR005653">
    <property type="entry name" value="OstA-like_N"/>
</dbReference>
<evidence type="ECO:0000256" key="1">
    <source>
        <dbReference type="ARBA" id="ARBA00022729"/>
    </source>
</evidence>
<evidence type="ECO:0000256" key="3">
    <source>
        <dbReference type="ARBA" id="ARBA00023237"/>
    </source>
</evidence>
<dbReference type="GO" id="GO:1990351">
    <property type="term" value="C:transporter complex"/>
    <property type="evidence" value="ECO:0007669"/>
    <property type="project" value="TreeGrafter"/>
</dbReference>
<dbReference type="GO" id="GO:0043165">
    <property type="term" value="P:Gram-negative-bacterium-type cell outer membrane assembly"/>
    <property type="evidence" value="ECO:0007669"/>
    <property type="project" value="UniProtKB-UniRule"/>
</dbReference>